<evidence type="ECO:0000313" key="2">
    <source>
        <dbReference type="EMBL" id="MDN2482928.1"/>
    </source>
</evidence>
<dbReference type="SUPFAM" id="SSF51338">
    <property type="entry name" value="Composite domain of metallo-dependent hydrolases"/>
    <property type="match status" value="1"/>
</dbReference>
<name>A0ABT7Y4K2_9VIBR</name>
<dbReference type="RefSeq" id="WP_289962980.1">
    <property type="nucleotide sequence ID" value="NZ_JAUEOZ010000002.1"/>
</dbReference>
<feature type="signal peptide" evidence="1">
    <location>
        <begin position="1"/>
        <end position="24"/>
    </location>
</feature>
<proteinExistence type="predicted"/>
<dbReference type="Gene3D" id="2.30.40.10">
    <property type="entry name" value="Urease, subunit C, domain 1"/>
    <property type="match status" value="2"/>
</dbReference>
<dbReference type="PANTHER" id="PTHR11647">
    <property type="entry name" value="HYDRANTOINASE/DIHYDROPYRIMIDINASE FAMILY MEMBER"/>
    <property type="match status" value="1"/>
</dbReference>
<gene>
    <name evidence="2" type="ORF">QWJ08_16420</name>
</gene>
<sequence>MKVKHTLSPASFALACLVSTAASAQVYDVVIEKGRVMDPETRYDQTANVGIIDDRIVKITEDDIQGKKVIDAKGKVVAPGFIDTHWHWPRELGYKLGLRDGMTSAMDLEIGCAGTAVEKWYQDREGVTQMNYGCGVSHELARALVMDGHSAEELYDTISVLKTRGGTRGWSEGVASREQLEQIADEVNKGMMAGGINFASTLGYMRDGVTSKELYELQKVAASYGRHTGAHTRFTPDGATFENLGAMEVIGNAVALGAPVSILHFNNPGWELTQELIVKLRNNGMNIWGEVYPYNAGATTIDSVFLRPENWVEKLGNRYEDTMYDPEANEFYTLEKYQKTLKEAPTTEILLFKAPEADIARWISLEGVTMASDGMPMAPIEGSWDTPWNQISNGHPRNAGARSATLRLAREAGLPLMDVLALLSYNSAYHLGLTGLEAMQQRGRMQEGMIADIVVFDPENVRDNSTYANGPVPSTGFTAVLVSGEITVKDDEVLKEARGGQAIRHQPVKSQYQYEGDKEWAEKYSFSAGKVDFSDATSNHK</sequence>
<keyword evidence="1" id="KW-0732">Signal</keyword>
<accession>A0ABT7Y4K2</accession>
<dbReference type="PANTHER" id="PTHR11647:SF1">
    <property type="entry name" value="COLLAPSIN RESPONSE MEDIATOR PROTEIN"/>
    <property type="match status" value="1"/>
</dbReference>
<evidence type="ECO:0000313" key="3">
    <source>
        <dbReference type="Proteomes" id="UP001169719"/>
    </source>
</evidence>
<dbReference type="InterPro" id="IPR011059">
    <property type="entry name" value="Metal-dep_hydrolase_composite"/>
</dbReference>
<feature type="chain" id="PRO_5045290065" evidence="1">
    <location>
        <begin position="25"/>
        <end position="541"/>
    </location>
</feature>
<reference evidence="2" key="1">
    <citation type="submission" date="2024-05" db="EMBL/GenBank/DDBJ databases">
        <title>Genome Sequences of Four Agar- Degrading Marine Bacteria.</title>
        <authorList>
            <person name="Phillips E.K."/>
            <person name="Shaffer J.C."/>
            <person name="Henson M.W."/>
            <person name="Temperton B."/>
            <person name="Thrash C.J."/>
            <person name="Martin M.O."/>
        </authorList>
    </citation>
    <scope>NUCLEOTIDE SEQUENCE</scope>
    <source>
        <strain evidence="2">EKP203</strain>
    </source>
</reference>
<dbReference type="Proteomes" id="UP001169719">
    <property type="component" value="Unassembled WGS sequence"/>
</dbReference>
<dbReference type="Gene3D" id="3.20.20.140">
    <property type="entry name" value="Metal-dependent hydrolases"/>
    <property type="match status" value="1"/>
</dbReference>
<dbReference type="InterPro" id="IPR032466">
    <property type="entry name" value="Metal_Hydrolase"/>
</dbReference>
<evidence type="ECO:0000256" key="1">
    <source>
        <dbReference type="SAM" id="SignalP"/>
    </source>
</evidence>
<dbReference type="InterPro" id="IPR050378">
    <property type="entry name" value="Metallo-dep_Hydrolases_sf"/>
</dbReference>
<organism evidence="2 3">
    <name type="scientific">Vibrio agarivorans</name>
    <dbReference type="NCBI Taxonomy" id="153622"/>
    <lineage>
        <taxon>Bacteria</taxon>
        <taxon>Pseudomonadati</taxon>
        <taxon>Pseudomonadota</taxon>
        <taxon>Gammaproteobacteria</taxon>
        <taxon>Vibrionales</taxon>
        <taxon>Vibrionaceae</taxon>
        <taxon>Vibrio</taxon>
    </lineage>
</organism>
<comment type="caution">
    <text evidence="2">The sequence shown here is derived from an EMBL/GenBank/DDBJ whole genome shotgun (WGS) entry which is preliminary data.</text>
</comment>
<protein>
    <submittedName>
        <fullName evidence="2">Aminoacylase</fullName>
    </submittedName>
</protein>
<dbReference type="EMBL" id="JAUEOZ010000002">
    <property type="protein sequence ID" value="MDN2482928.1"/>
    <property type="molecule type" value="Genomic_DNA"/>
</dbReference>
<dbReference type="PROSITE" id="PS51257">
    <property type="entry name" value="PROKAR_LIPOPROTEIN"/>
    <property type="match status" value="1"/>
</dbReference>
<dbReference type="SUPFAM" id="SSF51556">
    <property type="entry name" value="Metallo-dependent hydrolases"/>
    <property type="match status" value="1"/>
</dbReference>
<keyword evidence="3" id="KW-1185">Reference proteome</keyword>